<gene>
    <name evidence="2" type="ORF">MCOL2_19756</name>
</gene>
<dbReference type="AlphaFoldDB" id="W7D649"/>
<keyword evidence="1" id="KW-0472">Membrane</keyword>
<protein>
    <submittedName>
        <fullName evidence="2">Uncharacterized protein</fullName>
    </submittedName>
</protein>
<dbReference type="PATRIC" id="fig|1265822.4.peg.4035"/>
<keyword evidence="1" id="KW-1133">Transmembrane helix</keyword>
<feature type="transmembrane region" description="Helical" evidence="1">
    <location>
        <begin position="47"/>
        <end position="68"/>
    </location>
</feature>
<dbReference type="Proteomes" id="UP000019241">
    <property type="component" value="Unassembled WGS sequence"/>
</dbReference>
<sequence length="72" mass="8288">MKLISAFLGIVFGFIILFQFIPSWFPQTAESIQLMKEGLQMGLDWCVAHWGRATFGLMLMVALFWVAYGRKQ</sequence>
<name>W7D649_9LIST</name>
<keyword evidence="1" id="KW-0812">Transmembrane</keyword>
<accession>W7D649</accession>
<evidence type="ECO:0000313" key="2">
    <source>
        <dbReference type="EMBL" id="EUJ44697.1"/>
    </source>
</evidence>
<dbReference type="EMBL" id="AODM01000082">
    <property type="protein sequence ID" value="EUJ44697.1"/>
    <property type="molecule type" value="Genomic_DNA"/>
</dbReference>
<reference evidence="2 3" key="1">
    <citation type="submission" date="2012-12" db="EMBL/GenBank/DDBJ databases">
        <title>Novel taxa of Listeriaceae from agricultural environments in the United States.</title>
        <authorList>
            <person name="den Bakker H.C."/>
            <person name="Allred A."/>
            <person name="Warchocki S."/>
            <person name="Wright E.M."/>
            <person name="Burrell A."/>
            <person name="Nightingale K.K."/>
            <person name="Kephart D."/>
            <person name="Wiedmann M."/>
        </authorList>
    </citation>
    <scope>NUCLEOTIDE SEQUENCE [LARGE SCALE GENOMIC DNA]</scope>
    <source>
        <strain evidence="2 3">FSL S10-1203</strain>
    </source>
</reference>
<proteinExistence type="predicted"/>
<organism evidence="2 3">
    <name type="scientific">Listeria fleischmannii FSL S10-1203</name>
    <dbReference type="NCBI Taxonomy" id="1265822"/>
    <lineage>
        <taxon>Bacteria</taxon>
        <taxon>Bacillati</taxon>
        <taxon>Bacillota</taxon>
        <taxon>Bacilli</taxon>
        <taxon>Bacillales</taxon>
        <taxon>Listeriaceae</taxon>
        <taxon>Listeria</taxon>
    </lineage>
</organism>
<dbReference type="RefSeq" id="WP_036065344.1">
    <property type="nucleotide sequence ID" value="NZ_AODM01000082.1"/>
</dbReference>
<evidence type="ECO:0000313" key="3">
    <source>
        <dbReference type="Proteomes" id="UP000019241"/>
    </source>
</evidence>
<evidence type="ECO:0000256" key="1">
    <source>
        <dbReference type="SAM" id="Phobius"/>
    </source>
</evidence>
<comment type="caution">
    <text evidence="2">The sequence shown here is derived from an EMBL/GenBank/DDBJ whole genome shotgun (WGS) entry which is preliminary data.</text>
</comment>